<evidence type="ECO:0000256" key="2">
    <source>
        <dbReference type="ARBA" id="ARBA00023121"/>
    </source>
</evidence>
<evidence type="ECO:0008006" key="7">
    <source>
        <dbReference type="Google" id="ProtNLM"/>
    </source>
</evidence>
<keyword evidence="3" id="KW-0472">Membrane</keyword>
<dbReference type="AlphaFoldDB" id="A0A553PZL1"/>
<protein>
    <recommendedName>
        <fullName evidence="7">DDHD domain-containing protein</fullName>
    </recommendedName>
</protein>
<dbReference type="GO" id="GO:0012505">
    <property type="term" value="C:endomembrane system"/>
    <property type="evidence" value="ECO:0007669"/>
    <property type="project" value="UniProtKB-SubCell"/>
</dbReference>
<feature type="compositionally biased region" description="Polar residues" evidence="4">
    <location>
        <begin position="139"/>
        <end position="168"/>
    </location>
</feature>
<dbReference type="GO" id="GO:0008525">
    <property type="term" value="F:phosphatidylcholine transporter activity"/>
    <property type="evidence" value="ECO:0007669"/>
    <property type="project" value="TreeGrafter"/>
</dbReference>
<name>A0A553PZL1_9TELE</name>
<evidence type="ECO:0000256" key="3">
    <source>
        <dbReference type="ARBA" id="ARBA00023136"/>
    </source>
</evidence>
<dbReference type="PANTHER" id="PTHR10658:SF27">
    <property type="entry name" value="PHOSPHATIDYLINOSITOL TRANSFER PROTEIN BETA ISOFORM"/>
    <property type="match status" value="1"/>
</dbReference>
<reference evidence="5 6" key="1">
    <citation type="journal article" date="2019" name="Sci. Data">
        <title>Hybrid genome assembly and annotation of Danionella translucida.</title>
        <authorList>
            <person name="Kadobianskyi M."/>
            <person name="Schulze L."/>
            <person name="Schuelke M."/>
            <person name="Judkewitz B."/>
        </authorList>
    </citation>
    <scope>NUCLEOTIDE SEQUENCE [LARGE SCALE GENOMIC DNA]</scope>
    <source>
        <strain evidence="5 6">Bolton</strain>
    </source>
</reference>
<gene>
    <name evidence="5" type="ORF">DNTS_028442</name>
</gene>
<feature type="compositionally biased region" description="Basic and acidic residues" evidence="4">
    <location>
        <begin position="125"/>
        <end position="134"/>
    </location>
</feature>
<keyword evidence="6" id="KW-1185">Reference proteome</keyword>
<feature type="non-terminal residue" evidence="5">
    <location>
        <position position="187"/>
    </location>
</feature>
<dbReference type="GO" id="GO:0005737">
    <property type="term" value="C:cytoplasm"/>
    <property type="evidence" value="ECO:0007669"/>
    <property type="project" value="TreeGrafter"/>
</dbReference>
<proteinExistence type="predicted"/>
<dbReference type="STRING" id="623744.A0A553PZL1"/>
<dbReference type="GO" id="GO:0031210">
    <property type="term" value="F:phosphatidylcholine binding"/>
    <property type="evidence" value="ECO:0007669"/>
    <property type="project" value="TreeGrafter"/>
</dbReference>
<accession>A0A553PZL1</accession>
<dbReference type="Proteomes" id="UP000316079">
    <property type="component" value="Unassembled WGS sequence"/>
</dbReference>
<dbReference type="InterPro" id="IPR001666">
    <property type="entry name" value="PI_transfer"/>
</dbReference>
<feature type="region of interest" description="Disordered" evidence="4">
    <location>
        <begin position="113"/>
        <end position="187"/>
    </location>
</feature>
<dbReference type="GO" id="GO:0008526">
    <property type="term" value="F:phosphatidylinositol transfer activity"/>
    <property type="evidence" value="ECO:0007669"/>
    <property type="project" value="TreeGrafter"/>
</dbReference>
<feature type="compositionally biased region" description="Polar residues" evidence="4">
    <location>
        <begin position="176"/>
        <end position="187"/>
    </location>
</feature>
<dbReference type="EMBL" id="SRMA01026497">
    <property type="protein sequence ID" value="TRY83117.1"/>
    <property type="molecule type" value="Genomic_DNA"/>
</dbReference>
<comment type="subcellular location">
    <subcellularLocation>
        <location evidence="1">Endomembrane system</location>
    </subcellularLocation>
</comment>
<organism evidence="5 6">
    <name type="scientific">Danionella cerebrum</name>
    <dbReference type="NCBI Taxonomy" id="2873325"/>
    <lineage>
        <taxon>Eukaryota</taxon>
        <taxon>Metazoa</taxon>
        <taxon>Chordata</taxon>
        <taxon>Craniata</taxon>
        <taxon>Vertebrata</taxon>
        <taxon>Euteleostomi</taxon>
        <taxon>Actinopterygii</taxon>
        <taxon>Neopterygii</taxon>
        <taxon>Teleostei</taxon>
        <taxon>Ostariophysi</taxon>
        <taxon>Cypriniformes</taxon>
        <taxon>Danionidae</taxon>
        <taxon>Danioninae</taxon>
        <taxon>Danionella</taxon>
    </lineage>
</organism>
<sequence length="187" mass="20105">MALGLAQLFKVAMMGQANPFLSGRLMHLNPYSYDESCVSSSVDHLPLAALPLLAIAAPHYQDAVATVIARANQVYHSFLRSAEGQGFTGQVCLLGDCVGGVLCFDALCFSNSPRHSSSCHRSRHNSTESLKDNPEISPGLSSSKRLSRSNIDLSAPSESCNRRSALSRKQSDSYDGDSSIQSHPFLS</sequence>
<dbReference type="OrthoDB" id="10053061at2759"/>
<evidence type="ECO:0000313" key="5">
    <source>
        <dbReference type="EMBL" id="TRY83117.1"/>
    </source>
</evidence>
<comment type="caution">
    <text evidence="5">The sequence shown here is derived from an EMBL/GenBank/DDBJ whole genome shotgun (WGS) entry which is preliminary data.</text>
</comment>
<dbReference type="GO" id="GO:0035091">
    <property type="term" value="F:phosphatidylinositol binding"/>
    <property type="evidence" value="ECO:0007669"/>
    <property type="project" value="TreeGrafter"/>
</dbReference>
<dbReference type="PANTHER" id="PTHR10658">
    <property type="entry name" value="PHOSPHATIDYLINOSITOL TRANSFER PROTEIN"/>
    <property type="match status" value="1"/>
</dbReference>
<evidence type="ECO:0000313" key="6">
    <source>
        <dbReference type="Proteomes" id="UP000316079"/>
    </source>
</evidence>
<keyword evidence="2" id="KW-0446">Lipid-binding</keyword>
<evidence type="ECO:0000256" key="1">
    <source>
        <dbReference type="ARBA" id="ARBA00004308"/>
    </source>
</evidence>
<evidence type="ECO:0000256" key="4">
    <source>
        <dbReference type="SAM" id="MobiDB-lite"/>
    </source>
</evidence>